<dbReference type="SMART" id="SM00421">
    <property type="entry name" value="HTH_LUXR"/>
    <property type="match status" value="1"/>
</dbReference>
<evidence type="ECO:0000313" key="6">
    <source>
        <dbReference type="Proteomes" id="UP000065504"/>
    </source>
</evidence>
<accession>A0A119UXJ0</accession>
<dbReference type="InterPro" id="IPR000792">
    <property type="entry name" value="Tscrpt_reg_LuxR_C"/>
</dbReference>
<protein>
    <submittedName>
        <fullName evidence="5">Helix-turn-helix transcriptional regulator</fullName>
    </submittedName>
</protein>
<name>A0A119UXJ0_9BURK</name>
<organism evidence="5 6">
    <name type="scientific">Burkholderia ubonensis</name>
    <dbReference type="NCBI Taxonomy" id="101571"/>
    <lineage>
        <taxon>Bacteria</taxon>
        <taxon>Pseudomonadati</taxon>
        <taxon>Pseudomonadota</taxon>
        <taxon>Betaproteobacteria</taxon>
        <taxon>Burkholderiales</taxon>
        <taxon>Burkholderiaceae</taxon>
        <taxon>Burkholderia</taxon>
        <taxon>Burkholderia cepacia complex</taxon>
    </lineage>
</organism>
<keyword evidence="3" id="KW-0804">Transcription</keyword>
<evidence type="ECO:0000259" key="4">
    <source>
        <dbReference type="PROSITE" id="PS50043"/>
    </source>
</evidence>
<comment type="caution">
    <text evidence="5">The sequence shown here is derived from an EMBL/GenBank/DDBJ whole genome shotgun (WGS) entry which is preliminary data.</text>
</comment>
<dbReference type="AlphaFoldDB" id="A0A119UXJ0"/>
<reference evidence="5 6" key="1">
    <citation type="submission" date="2015-11" db="EMBL/GenBank/DDBJ databases">
        <title>Expanding the genomic diversity of Burkholderia species for the development of highly accurate diagnostics.</title>
        <authorList>
            <person name="Sahl J."/>
            <person name="Keim P."/>
            <person name="Wagner D."/>
        </authorList>
    </citation>
    <scope>NUCLEOTIDE SEQUENCE [LARGE SCALE GENOMIC DNA]</scope>
    <source>
        <strain evidence="5 6">MSMB782WGS</strain>
    </source>
</reference>
<dbReference type="PROSITE" id="PS50043">
    <property type="entry name" value="HTH_LUXR_2"/>
    <property type="match status" value="1"/>
</dbReference>
<sequence>MTPREREVMGHVIAGLMNKQIATNLGLQEITIKVHRAQVMKKMHARTLPDLVRKAEALGVEPVGTRG</sequence>
<evidence type="ECO:0000256" key="2">
    <source>
        <dbReference type="ARBA" id="ARBA00023125"/>
    </source>
</evidence>
<dbReference type="Pfam" id="PF00196">
    <property type="entry name" value="GerE"/>
    <property type="match status" value="1"/>
</dbReference>
<dbReference type="CDD" id="cd06170">
    <property type="entry name" value="LuxR_C_like"/>
    <property type="match status" value="1"/>
</dbReference>
<evidence type="ECO:0000256" key="3">
    <source>
        <dbReference type="ARBA" id="ARBA00023163"/>
    </source>
</evidence>
<proteinExistence type="predicted"/>
<evidence type="ECO:0000313" key="5">
    <source>
        <dbReference type="EMBL" id="KWK80502.1"/>
    </source>
</evidence>
<keyword evidence="2" id="KW-0238">DNA-binding</keyword>
<dbReference type="EMBL" id="LPLU01000043">
    <property type="protein sequence ID" value="KWK80502.1"/>
    <property type="molecule type" value="Genomic_DNA"/>
</dbReference>
<dbReference type="PANTHER" id="PTHR44688">
    <property type="entry name" value="DNA-BINDING TRANSCRIPTIONAL ACTIVATOR DEVR_DOSR"/>
    <property type="match status" value="1"/>
</dbReference>
<gene>
    <name evidence="5" type="ORF">WM16_04325</name>
</gene>
<dbReference type="PRINTS" id="PR00038">
    <property type="entry name" value="HTHLUXR"/>
</dbReference>
<dbReference type="Proteomes" id="UP000065504">
    <property type="component" value="Unassembled WGS sequence"/>
</dbReference>
<dbReference type="Gene3D" id="1.10.10.10">
    <property type="entry name" value="Winged helix-like DNA-binding domain superfamily/Winged helix DNA-binding domain"/>
    <property type="match status" value="1"/>
</dbReference>
<dbReference type="PANTHER" id="PTHR44688:SF16">
    <property type="entry name" value="DNA-BINDING TRANSCRIPTIONAL ACTIVATOR DEVR_DOSR"/>
    <property type="match status" value="1"/>
</dbReference>
<dbReference type="InterPro" id="IPR016032">
    <property type="entry name" value="Sig_transdc_resp-reg_C-effctor"/>
</dbReference>
<dbReference type="InterPro" id="IPR036388">
    <property type="entry name" value="WH-like_DNA-bd_sf"/>
</dbReference>
<feature type="domain" description="HTH luxR-type" evidence="4">
    <location>
        <begin position="1"/>
        <end position="59"/>
    </location>
</feature>
<dbReference type="SUPFAM" id="SSF46894">
    <property type="entry name" value="C-terminal effector domain of the bipartite response regulators"/>
    <property type="match status" value="1"/>
</dbReference>
<dbReference type="GO" id="GO:0003677">
    <property type="term" value="F:DNA binding"/>
    <property type="evidence" value="ECO:0007669"/>
    <property type="project" value="UniProtKB-KW"/>
</dbReference>
<dbReference type="GO" id="GO:0006355">
    <property type="term" value="P:regulation of DNA-templated transcription"/>
    <property type="evidence" value="ECO:0007669"/>
    <property type="project" value="InterPro"/>
</dbReference>
<evidence type="ECO:0000256" key="1">
    <source>
        <dbReference type="ARBA" id="ARBA00023015"/>
    </source>
</evidence>
<keyword evidence="1" id="KW-0805">Transcription regulation</keyword>